<keyword evidence="1" id="KW-0472">Membrane</keyword>
<dbReference type="EMBL" id="DSRT01000116">
    <property type="protein sequence ID" value="HGW29706.1"/>
    <property type="molecule type" value="Genomic_DNA"/>
</dbReference>
<protein>
    <submittedName>
        <fullName evidence="2">Uncharacterized protein</fullName>
    </submittedName>
</protein>
<dbReference type="AlphaFoldDB" id="A0A7C4TJJ6"/>
<evidence type="ECO:0000256" key="1">
    <source>
        <dbReference type="SAM" id="Phobius"/>
    </source>
</evidence>
<sequence length="144" mass="15401">MKLNTLLLSVLIFSVFLGFGYARILNPHFDTAIHTQVLAVDDDDWDGPYDPPGGSGGTQDDPLNFKNFMGVLYGILFPVVVILGFLKVVVAGYTIMTSQGDPQKIQEGKEDLTAAIMGLIFILGAVGILRILIGSIITGGDPGF</sequence>
<keyword evidence="1" id="KW-1133">Transmembrane helix</keyword>
<evidence type="ECO:0000313" key="2">
    <source>
        <dbReference type="EMBL" id="HGW29706.1"/>
    </source>
</evidence>
<proteinExistence type="predicted"/>
<dbReference type="Pfam" id="PF18895">
    <property type="entry name" value="T4SS_pilin"/>
    <property type="match status" value="1"/>
</dbReference>
<organism evidence="2">
    <name type="scientific">candidate division WWE3 bacterium</name>
    <dbReference type="NCBI Taxonomy" id="2053526"/>
    <lineage>
        <taxon>Bacteria</taxon>
        <taxon>Katanobacteria</taxon>
    </lineage>
</organism>
<comment type="caution">
    <text evidence="2">The sequence shown here is derived from an EMBL/GenBank/DDBJ whole genome shotgun (WGS) entry which is preliminary data.</text>
</comment>
<name>A0A7C4TJJ6_UNCKA</name>
<dbReference type="InterPro" id="IPR043993">
    <property type="entry name" value="T4SS_pilin"/>
</dbReference>
<gene>
    <name evidence="2" type="ORF">ENR63_02165</name>
</gene>
<keyword evidence="1" id="KW-0812">Transmembrane</keyword>
<reference evidence="2" key="1">
    <citation type="journal article" date="2020" name="mSystems">
        <title>Genome- and Community-Level Interaction Insights into Carbon Utilization and Element Cycling Functions of Hydrothermarchaeota in Hydrothermal Sediment.</title>
        <authorList>
            <person name="Zhou Z."/>
            <person name="Liu Y."/>
            <person name="Xu W."/>
            <person name="Pan J."/>
            <person name="Luo Z.H."/>
            <person name="Li M."/>
        </authorList>
    </citation>
    <scope>NUCLEOTIDE SEQUENCE [LARGE SCALE GENOMIC DNA]</scope>
    <source>
        <strain evidence="2">SpSt-417</strain>
    </source>
</reference>
<feature type="transmembrane region" description="Helical" evidence="1">
    <location>
        <begin position="114"/>
        <end position="137"/>
    </location>
</feature>
<feature type="transmembrane region" description="Helical" evidence="1">
    <location>
        <begin position="71"/>
        <end position="93"/>
    </location>
</feature>
<accession>A0A7C4TJJ6</accession>